<proteinExistence type="predicted"/>
<evidence type="ECO:0000313" key="3">
    <source>
        <dbReference type="Proteomes" id="UP000693972"/>
    </source>
</evidence>
<organism evidence="2">
    <name type="scientific">Gymnodinialimonas phycosphaerae</name>
    <dbReference type="NCBI Taxonomy" id="2841589"/>
    <lineage>
        <taxon>Bacteria</taxon>
        <taxon>Pseudomonadati</taxon>
        <taxon>Pseudomonadota</taxon>
        <taxon>Alphaproteobacteria</taxon>
        <taxon>Rhodobacterales</taxon>
        <taxon>Paracoccaceae</taxon>
        <taxon>Gymnodinialimonas</taxon>
    </lineage>
</organism>
<dbReference type="Proteomes" id="UP000693972">
    <property type="component" value="Unassembled WGS sequence"/>
</dbReference>
<dbReference type="EMBL" id="CP078073">
    <property type="protein sequence ID" value="QXL88909.1"/>
    <property type="molecule type" value="Genomic_DNA"/>
</dbReference>
<dbReference type="EMBL" id="JAIMBW010000001">
    <property type="protein sequence ID" value="MBY4892151.1"/>
    <property type="molecule type" value="Genomic_DNA"/>
</dbReference>
<keyword evidence="3" id="KW-1185">Reference proteome</keyword>
<name>A0A975TYC3_9RHOB</name>
<sequence length="132" mass="14627">MAQDIAALSNGSKRVLALFMSRCPINACRFSAVYQHAGNLRVAFAWKTRALARNDTGPLRDTNLLTYAGFLDLGNRIKVVFGDLTVTVYQCAEFKIENSELGGSDNDNSATRLSRCVQGGGRVEFSWRLDFR</sequence>
<reference evidence="2 3" key="1">
    <citation type="submission" date="2021-07" db="EMBL/GenBank/DDBJ databases">
        <title>Karlodiniumbacter phycospheric gen. nov., sp. nov., a phycosphere bacterium isolated from karlodinium veneficum.</title>
        <authorList>
            <person name="Peng Y."/>
            <person name="Jiang L."/>
            <person name="Lee J."/>
        </authorList>
    </citation>
    <scope>NUCLEOTIDE SEQUENCE</scope>
    <source>
        <strain evidence="2 3">N5</strain>
    </source>
</reference>
<dbReference type="AlphaFoldDB" id="A0A975TYC3"/>
<protein>
    <submittedName>
        <fullName evidence="2">Uncharacterized protein</fullName>
    </submittedName>
</protein>
<accession>A0A975TYC3</accession>
<gene>
    <name evidence="1" type="ORF">KUL25_05165</name>
    <name evidence="2" type="ORF">KUL25_05170</name>
</gene>
<dbReference type="RefSeq" id="WP_257891968.1">
    <property type="nucleotide sequence ID" value="NZ_JAIMBW010000001.1"/>
</dbReference>
<evidence type="ECO:0000313" key="2">
    <source>
        <dbReference type="EMBL" id="QXL88909.1"/>
    </source>
</evidence>
<evidence type="ECO:0000313" key="1">
    <source>
        <dbReference type="EMBL" id="MBY4892151.1"/>
    </source>
</evidence>